<dbReference type="EMBL" id="MAKX01000001">
    <property type="protein sequence ID" value="OCK44446.1"/>
    <property type="molecule type" value="Genomic_DNA"/>
</dbReference>
<name>A0A1B9Y3V3_9FLAO</name>
<organism evidence="1 2">
    <name type="scientific">Tenacibaculum soleae</name>
    <dbReference type="NCBI Taxonomy" id="447689"/>
    <lineage>
        <taxon>Bacteria</taxon>
        <taxon>Pseudomonadati</taxon>
        <taxon>Bacteroidota</taxon>
        <taxon>Flavobacteriia</taxon>
        <taxon>Flavobacteriales</taxon>
        <taxon>Flavobacteriaceae</taxon>
        <taxon>Tenacibaculum</taxon>
    </lineage>
</organism>
<reference evidence="1 2" key="1">
    <citation type="submission" date="2016-06" db="EMBL/GenBank/DDBJ databases">
        <title>Draft Genome Sequence of Tenacibaculum soleae UCD-KL19.</title>
        <authorList>
            <person name="Eisen J.A."/>
            <person name="Coil D.A."/>
            <person name="Lujan K.M."/>
        </authorList>
    </citation>
    <scope>NUCLEOTIDE SEQUENCE [LARGE SCALE GENOMIC DNA]</scope>
    <source>
        <strain evidence="1 2">UCD-KL19</strain>
    </source>
</reference>
<proteinExistence type="predicted"/>
<dbReference type="AlphaFoldDB" id="A0A1B9Y3V3"/>
<protein>
    <submittedName>
        <fullName evidence="1">Uncharacterized protein</fullName>
    </submittedName>
</protein>
<comment type="caution">
    <text evidence="1">The sequence shown here is derived from an EMBL/GenBank/DDBJ whole genome shotgun (WGS) entry which is preliminary data.</text>
</comment>
<gene>
    <name evidence="1" type="ORF">BA195_07165</name>
</gene>
<accession>A0A1B9Y3V3</accession>
<evidence type="ECO:0000313" key="1">
    <source>
        <dbReference type="EMBL" id="OCK44446.1"/>
    </source>
</evidence>
<keyword evidence="2" id="KW-1185">Reference proteome</keyword>
<sequence>MACQSEQEQGIIENEAQRSIASKNIASKMLQFETVKELKSFINDRLESDSDLLEEAKEMSSSGRYNPLLLIYNLESSEAKSLGINIKEVAKVGSDDNMLLFLLNQNGEIAIEGKIFRIDGDFVYTYTKGFSNTINEFLEKYNSGAIKLEKGKRIDYSKELNVYAHTNTFTDVNVKEKAMARGVTAHKYFDSNHRMRARQFNGFWGFYSAIGANTLVQEKKKFLWWSWWKTVKTDNRLEYNMAFRSKVTPGYPGYPSSINVAKSGHKYCNCSQAQVVYSWAVGFPWAPEIYTPLEGESKHWAHWYSSNPNTVSITLQY</sequence>
<evidence type="ECO:0000313" key="2">
    <source>
        <dbReference type="Proteomes" id="UP000093186"/>
    </source>
</evidence>
<dbReference type="Proteomes" id="UP000093186">
    <property type="component" value="Unassembled WGS sequence"/>
</dbReference>